<comment type="caution">
    <text evidence="1">The sequence shown here is derived from an EMBL/GenBank/DDBJ whole genome shotgun (WGS) entry which is preliminary data.</text>
</comment>
<reference evidence="1" key="1">
    <citation type="submission" date="2022-12" db="EMBL/GenBank/DDBJ databases">
        <title>Genome Sequence of Lasiodiplodia mahajangana.</title>
        <authorList>
            <person name="Buettner E."/>
        </authorList>
    </citation>
    <scope>NUCLEOTIDE SEQUENCE</scope>
    <source>
        <strain evidence="1">VT137</strain>
    </source>
</reference>
<sequence>MLPAGAVEGPSMINSFEHESGPSSPKPGKEPVTPELEQQAANRSRFGVPTPDATPESLRVAPGDRRKQVFVHPVGPRDIRPVTPSISSRAPSTEEITENRDQYSQPSNIHSDDSEEALSEGPNPSPTPQPPPPPYLDEEESGYSASVVQSIYNSVISFLNLAKQRTSRADDARVQGTIDLIKAISTSRRTRVGNLTRTLTAKQYGELRRAIEESEDDKLRAFFEDKLRYDYTRHKKRLEIRMPTSMHEEVGEWVKEQIIGWTRSLQKSPDARISTAAKSVVSSGHTDIKFPFARGERDSKSPDLSVRHTLCERKCRFPTIVVEIAWSQKEEDAQHKAEEYS</sequence>
<gene>
    <name evidence="1" type="ORF">O1611_g2479</name>
</gene>
<keyword evidence="2" id="KW-1185">Reference proteome</keyword>
<name>A0ACC2JUY0_9PEZI</name>
<dbReference type="Proteomes" id="UP001153332">
    <property type="component" value="Unassembled WGS sequence"/>
</dbReference>
<evidence type="ECO:0000313" key="2">
    <source>
        <dbReference type="Proteomes" id="UP001153332"/>
    </source>
</evidence>
<accession>A0ACC2JUY0</accession>
<proteinExistence type="predicted"/>
<dbReference type="EMBL" id="JAPUUL010000348">
    <property type="protein sequence ID" value="KAJ8131147.1"/>
    <property type="molecule type" value="Genomic_DNA"/>
</dbReference>
<evidence type="ECO:0000313" key="1">
    <source>
        <dbReference type="EMBL" id="KAJ8131147.1"/>
    </source>
</evidence>
<organism evidence="1 2">
    <name type="scientific">Lasiodiplodia mahajangana</name>
    <dbReference type="NCBI Taxonomy" id="1108764"/>
    <lineage>
        <taxon>Eukaryota</taxon>
        <taxon>Fungi</taxon>
        <taxon>Dikarya</taxon>
        <taxon>Ascomycota</taxon>
        <taxon>Pezizomycotina</taxon>
        <taxon>Dothideomycetes</taxon>
        <taxon>Dothideomycetes incertae sedis</taxon>
        <taxon>Botryosphaeriales</taxon>
        <taxon>Botryosphaeriaceae</taxon>
        <taxon>Lasiodiplodia</taxon>
    </lineage>
</organism>
<protein>
    <submittedName>
        <fullName evidence="1">Uncharacterized protein</fullName>
    </submittedName>
</protein>